<dbReference type="InterPro" id="IPR004345">
    <property type="entry name" value="TB2_DP1_HVA22"/>
</dbReference>
<evidence type="ECO:0000313" key="2">
    <source>
        <dbReference type="EMBL" id="BFG03145.1"/>
    </source>
</evidence>
<keyword evidence="1" id="KW-0812">Transmembrane</keyword>
<comment type="subcellular location">
    <subcellularLocation>
        <location evidence="1">Membrane</location>
        <topology evidence="1">Multi-pass membrane protein</topology>
    </subcellularLocation>
</comment>
<reference evidence="2 3" key="1">
    <citation type="submission" date="2024-02" db="EMBL/GenBank/DDBJ databases">
        <title>A chromosome-level genome assembly of Drosophila madeirensis, a fruit fly species endemic to Madeira island.</title>
        <authorList>
            <person name="Tomihara K."/>
            <person name="Llopart A."/>
            <person name="Yamamoto D."/>
        </authorList>
    </citation>
    <scope>NUCLEOTIDE SEQUENCE [LARGE SCALE GENOMIC DNA]</scope>
    <source>
        <strain evidence="2 3">RF1</strain>
    </source>
</reference>
<dbReference type="AlphaFoldDB" id="A0AAU9G3Q1"/>
<organism evidence="2 3">
    <name type="scientific">Drosophila madeirensis</name>
    <name type="common">Fruit fly</name>
    <dbReference type="NCBI Taxonomy" id="30013"/>
    <lineage>
        <taxon>Eukaryota</taxon>
        <taxon>Metazoa</taxon>
        <taxon>Ecdysozoa</taxon>
        <taxon>Arthropoda</taxon>
        <taxon>Hexapoda</taxon>
        <taxon>Insecta</taxon>
        <taxon>Pterygota</taxon>
        <taxon>Neoptera</taxon>
        <taxon>Endopterygota</taxon>
        <taxon>Diptera</taxon>
        <taxon>Brachycera</taxon>
        <taxon>Muscomorpha</taxon>
        <taxon>Ephydroidea</taxon>
        <taxon>Drosophilidae</taxon>
        <taxon>Drosophila</taxon>
        <taxon>Sophophora</taxon>
    </lineage>
</organism>
<feature type="transmembrane region" description="Helical" evidence="1">
    <location>
        <begin position="72"/>
        <end position="93"/>
    </location>
</feature>
<dbReference type="Pfam" id="PF03134">
    <property type="entry name" value="TB2_DP1_HVA22"/>
    <property type="match status" value="1"/>
</dbReference>
<dbReference type="PANTHER" id="PTHR12300">
    <property type="entry name" value="HVA22-LIKE PROTEINS"/>
    <property type="match status" value="1"/>
</dbReference>
<dbReference type="GO" id="GO:0071782">
    <property type="term" value="C:endoplasmic reticulum tubular network"/>
    <property type="evidence" value="ECO:0007669"/>
    <property type="project" value="TreeGrafter"/>
</dbReference>
<keyword evidence="1" id="KW-1133">Transmembrane helix</keyword>
<evidence type="ECO:0000256" key="1">
    <source>
        <dbReference type="RuleBase" id="RU362006"/>
    </source>
</evidence>
<dbReference type="EMBL" id="AP029267">
    <property type="protein sequence ID" value="BFG03145.1"/>
    <property type="molecule type" value="Genomic_DNA"/>
</dbReference>
<gene>
    <name evidence="2" type="ORF">DMAD_02471</name>
</gene>
<keyword evidence="1" id="KW-0472">Membrane</keyword>
<dbReference type="GO" id="GO:0005881">
    <property type="term" value="C:cytoplasmic microtubule"/>
    <property type="evidence" value="ECO:0007669"/>
    <property type="project" value="TreeGrafter"/>
</dbReference>
<comment type="similarity">
    <text evidence="1">Belongs to the DP1 family.</text>
</comment>
<protein>
    <recommendedName>
        <fullName evidence="1">Receptor expression-enhancing protein</fullName>
    </recommendedName>
</protein>
<dbReference type="PANTHER" id="PTHR12300:SF117">
    <property type="entry name" value="LP05237P-RELATED"/>
    <property type="match status" value="1"/>
</dbReference>
<dbReference type="GO" id="GO:0008017">
    <property type="term" value="F:microtubule binding"/>
    <property type="evidence" value="ECO:0007669"/>
    <property type="project" value="TreeGrafter"/>
</dbReference>
<keyword evidence="3" id="KW-1185">Reference proteome</keyword>
<sequence>MCLFSCVARVLFYTSGTILPAYHTFKALSNGMEKEIAPWAKYWIVYAFFATFEVLADMLISWVPLYAISKMAMIICVVFTAPAASVWIFNSILGPLLSKRQKQIDHFLQRGKQQMLSDVFSWGTQFIIQGRAAVLPVFFRMLKHDSIEKRKESNVADGLEEYELSDNCCKDKESIPNIHPDAETVAERLALSAAMTHISMAHSPKNSSCELDLKTVLPTKSSGTFLNRCDRKRWSSSLCFSNAKNEANMGEIEDGPPMALPIQKDEVIDETENLLAKSRKEGNGRTFCQFINRRDNKL</sequence>
<proteinExistence type="inferred from homology"/>
<accession>A0AAU9G3Q1</accession>
<feature type="transmembrane region" description="Helical" evidence="1">
    <location>
        <begin position="40"/>
        <end position="60"/>
    </location>
</feature>
<evidence type="ECO:0000313" key="3">
    <source>
        <dbReference type="Proteomes" id="UP001500889"/>
    </source>
</evidence>
<dbReference type="Proteomes" id="UP001500889">
    <property type="component" value="Chromosome E"/>
</dbReference>
<dbReference type="GO" id="GO:0071786">
    <property type="term" value="P:endoplasmic reticulum tubular network organization"/>
    <property type="evidence" value="ECO:0007669"/>
    <property type="project" value="TreeGrafter"/>
</dbReference>
<name>A0AAU9G3Q1_DROMD</name>
<dbReference type="GO" id="GO:0005789">
    <property type="term" value="C:endoplasmic reticulum membrane"/>
    <property type="evidence" value="ECO:0007669"/>
    <property type="project" value="TreeGrafter"/>
</dbReference>